<comment type="similarity">
    <text evidence="1">Belongs to the peptidase S13 family.</text>
</comment>
<evidence type="ECO:0000256" key="3">
    <source>
        <dbReference type="SAM" id="SignalP"/>
    </source>
</evidence>
<dbReference type="SUPFAM" id="SSF56601">
    <property type="entry name" value="beta-lactamase/transpeptidase-like"/>
    <property type="match status" value="1"/>
</dbReference>
<evidence type="ECO:0000313" key="5">
    <source>
        <dbReference type="Proteomes" id="UP000572635"/>
    </source>
</evidence>
<feature type="chain" id="PRO_5030697341" evidence="3">
    <location>
        <begin position="42"/>
        <end position="539"/>
    </location>
</feature>
<comment type="caution">
    <text evidence="4">The sequence shown here is derived from an EMBL/GenBank/DDBJ whole genome shotgun (WGS) entry which is preliminary data.</text>
</comment>
<gene>
    <name evidence="4" type="ORF">HDA36_005135</name>
</gene>
<dbReference type="Proteomes" id="UP000572635">
    <property type="component" value="Unassembled WGS sequence"/>
</dbReference>
<dbReference type="EC" id="3.4.16.4" evidence="4"/>
<dbReference type="GO" id="GO:0000270">
    <property type="term" value="P:peptidoglycan metabolic process"/>
    <property type="evidence" value="ECO:0007669"/>
    <property type="project" value="TreeGrafter"/>
</dbReference>
<evidence type="ECO:0000256" key="2">
    <source>
        <dbReference type="ARBA" id="ARBA00022801"/>
    </source>
</evidence>
<proteinExistence type="inferred from homology"/>
<dbReference type="Gene3D" id="3.40.710.10">
    <property type="entry name" value="DD-peptidase/beta-lactamase superfamily"/>
    <property type="match status" value="2"/>
</dbReference>
<keyword evidence="3" id="KW-0732">Signal</keyword>
<dbReference type="AlphaFoldDB" id="A0A7W8QT24"/>
<dbReference type="EMBL" id="JACHDB010000001">
    <property type="protein sequence ID" value="MBB5435051.1"/>
    <property type="molecule type" value="Genomic_DNA"/>
</dbReference>
<sequence>MATPRLLPESRTHPYRRRAAAAAAPLAAAALLLGAAAPAAADAPSGVDDLRRDLDALLADPSLEGASSGVVVRSLDNGDELYEHDAGSALIPASNAKLLTSAAAMEVLGPDHRFSTTVSADSAPAGGRVEGDLYITGGGDPSLTAEAFDELAADVAEAGVSSVGGDLVADATLFDDERYHPDWDADDAPYYYAAEISALTAAANEDYDTGTVTVRAEPGAAEGDGVEVSLEPMGANLEVVNEAGTGPAGGEPDLTVTRAAGTNEFTVQGTLPAGGEAAEELRTVHDPAAHAAHVFAAALEEHGVQVEGAVESGEAPEGAAELTRRDSAELADLLVPFMKLSNNGHAEILVKAMGAEKAGSGTWKAGLAEVEAAVERIGVDTSEVVQTDGSGLARTNKLTAGTITDLLQAVQDEPWAAEWTASLPVAGDPDRMVGGTLTDRMRDTPAAGNVQAKTGTLTGATALSGYVTGADGERLAFAIVNNDYPGAAPRGVQDRIAVRLAEFSRDAAVAGGRTAQSVPQSEAPGAPDAELECSWAGTC</sequence>
<keyword evidence="4" id="KW-0121">Carboxypeptidase</keyword>
<evidence type="ECO:0000313" key="4">
    <source>
        <dbReference type="EMBL" id="MBB5435051.1"/>
    </source>
</evidence>
<feature type="signal peptide" evidence="3">
    <location>
        <begin position="1"/>
        <end position="41"/>
    </location>
</feature>
<dbReference type="Pfam" id="PF02113">
    <property type="entry name" value="Peptidase_S13"/>
    <property type="match status" value="1"/>
</dbReference>
<dbReference type="NCBIfam" id="TIGR00666">
    <property type="entry name" value="PBP4"/>
    <property type="match status" value="1"/>
</dbReference>
<reference evidence="4 5" key="1">
    <citation type="submission" date="2020-08" db="EMBL/GenBank/DDBJ databases">
        <title>Sequencing the genomes of 1000 actinobacteria strains.</title>
        <authorList>
            <person name="Klenk H.-P."/>
        </authorList>
    </citation>
    <scope>NUCLEOTIDE SEQUENCE [LARGE SCALE GENOMIC DNA]</scope>
    <source>
        <strain evidence="4 5">DSM 44551</strain>
    </source>
</reference>
<dbReference type="PANTHER" id="PTHR30023">
    <property type="entry name" value="D-ALANYL-D-ALANINE CARBOXYPEPTIDASE"/>
    <property type="match status" value="1"/>
</dbReference>
<accession>A0A7W8QT24</accession>
<keyword evidence="5" id="KW-1185">Reference proteome</keyword>
<dbReference type="InterPro" id="IPR000667">
    <property type="entry name" value="Peptidase_S13"/>
</dbReference>
<dbReference type="PANTHER" id="PTHR30023:SF0">
    <property type="entry name" value="PENICILLIN-SENSITIVE CARBOXYPEPTIDASE A"/>
    <property type="match status" value="1"/>
</dbReference>
<dbReference type="PRINTS" id="PR00922">
    <property type="entry name" value="DADACBPTASE3"/>
</dbReference>
<keyword evidence="2 4" id="KW-0378">Hydrolase</keyword>
<dbReference type="Gene3D" id="3.50.80.20">
    <property type="entry name" value="D-Ala-D-Ala carboxypeptidase C, peptidase S13"/>
    <property type="match status" value="1"/>
</dbReference>
<name>A0A7W8QT24_9ACTN</name>
<keyword evidence="4" id="KW-0645">Protease</keyword>
<dbReference type="GO" id="GO:0006508">
    <property type="term" value="P:proteolysis"/>
    <property type="evidence" value="ECO:0007669"/>
    <property type="project" value="InterPro"/>
</dbReference>
<organism evidence="4 5">
    <name type="scientific">Nocardiopsis composta</name>
    <dbReference type="NCBI Taxonomy" id="157465"/>
    <lineage>
        <taxon>Bacteria</taxon>
        <taxon>Bacillati</taxon>
        <taxon>Actinomycetota</taxon>
        <taxon>Actinomycetes</taxon>
        <taxon>Streptosporangiales</taxon>
        <taxon>Nocardiopsidaceae</taxon>
        <taxon>Nocardiopsis</taxon>
    </lineage>
</organism>
<dbReference type="PROSITE" id="PS51318">
    <property type="entry name" value="TAT"/>
    <property type="match status" value="1"/>
</dbReference>
<dbReference type="RefSeq" id="WP_184396397.1">
    <property type="nucleotide sequence ID" value="NZ_JACHDB010000001.1"/>
</dbReference>
<protein>
    <submittedName>
        <fullName evidence="4">D-alanyl-D-alanine carboxypeptidase/D-alanyl-D-alanine-endopeptidase (Penicillin-binding protein 4)</fullName>
        <ecNumber evidence="4">3.4.16.4</ecNumber>
        <ecNumber evidence="4">3.4.21.-</ecNumber>
    </submittedName>
</protein>
<dbReference type="InterPro" id="IPR006311">
    <property type="entry name" value="TAT_signal"/>
</dbReference>
<dbReference type="InterPro" id="IPR012338">
    <property type="entry name" value="Beta-lactam/transpept-like"/>
</dbReference>
<dbReference type="GO" id="GO:0009002">
    <property type="term" value="F:serine-type D-Ala-D-Ala carboxypeptidase activity"/>
    <property type="evidence" value="ECO:0007669"/>
    <property type="project" value="UniProtKB-EC"/>
</dbReference>
<evidence type="ECO:0000256" key="1">
    <source>
        <dbReference type="ARBA" id="ARBA00006096"/>
    </source>
</evidence>
<dbReference type="EC" id="3.4.21.-" evidence="4"/>